<comment type="similarity">
    <text evidence="8">Belongs to the G-protein coupled receptor 1 family.</text>
</comment>
<dbReference type="PANTHER" id="PTHR24243">
    <property type="entry name" value="G-PROTEIN COUPLED RECEPTOR"/>
    <property type="match status" value="1"/>
</dbReference>
<evidence type="ECO:0000256" key="9">
    <source>
        <dbReference type="SAM" id="Phobius"/>
    </source>
</evidence>
<keyword evidence="7 8" id="KW-0807">Transducer</keyword>
<feature type="transmembrane region" description="Helical" evidence="9">
    <location>
        <begin position="110"/>
        <end position="130"/>
    </location>
</feature>
<evidence type="ECO:0000256" key="3">
    <source>
        <dbReference type="ARBA" id="ARBA00022989"/>
    </source>
</evidence>
<dbReference type="GO" id="GO:0004930">
    <property type="term" value="F:G protein-coupled receptor activity"/>
    <property type="evidence" value="ECO:0007669"/>
    <property type="project" value="UniProtKB-KW"/>
</dbReference>
<comment type="caution">
    <text evidence="11">The sequence shown here is derived from an EMBL/GenBank/DDBJ whole genome shotgun (WGS) entry which is preliminary data.</text>
</comment>
<sequence>MTSNNTTTCSNELVVENISFLFYSPFEKFIQINIVPCLAVFGVLCNLSFLLVVYRVKQFHNGINVLLVNLAIADIFFLITDVTNTLSTVISSPYQRDFSWSPVDWGCTLVNGAVHLFEASSLLFIVIISIDRYFAVCRPFQHRLSKHLRTFLFCAIPWGTAVVLAVFYSLTLEEWDICWEWKYDNATLPTTYSTCEPSQDTGPFFYVLNVAPYVISVCVNGAFYYWILKTLKRSYAVNSQRSVEARMSAVKMLVFNWLVYLVCVSPNFVLLFVNVIYDIDWLKKVEPICRALLVINSSVNPLIYNAFNSRYRKAFVRVFSFRRKTRPSRVSFSGHSSVRTTKV</sequence>
<dbReference type="GO" id="GO:0005886">
    <property type="term" value="C:plasma membrane"/>
    <property type="evidence" value="ECO:0007669"/>
    <property type="project" value="TreeGrafter"/>
</dbReference>
<dbReference type="InterPro" id="IPR000276">
    <property type="entry name" value="GPCR_Rhodpsn"/>
</dbReference>
<feature type="transmembrane region" description="Helical" evidence="9">
    <location>
        <begin position="151"/>
        <end position="170"/>
    </location>
</feature>
<keyword evidence="3 9" id="KW-1133">Transmembrane helix</keyword>
<dbReference type="SMART" id="SM01381">
    <property type="entry name" value="7TM_GPCR_Srsx"/>
    <property type="match status" value="1"/>
</dbReference>
<evidence type="ECO:0000256" key="5">
    <source>
        <dbReference type="ARBA" id="ARBA00023136"/>
    </source>
</evidence>
<dbReference type="AlphaFoldDB" id="A0A9Q1CDT6"/>
<dbReference type="Pfam" id="PF00001">
    <property type="entry name" value="7tm_1"/>
    <property type="match status" value="1"/>
</dbReference>
<dbReference type="InterPro" id="IPR017452">
    <property type="entry name" value="GPCR_Rhodpsn_7TM"/>
</dbReference>
<feature type="transmembrane region" description="Helical" evidence="9">
    <location>
        <begin position="288"/>
        <end position="307"/>
    </location>
</feature>
<dbReference type="EMBL" id="JAIZAY010000004">
    <property type="protein sequence ID" value="KAJ8043116.1"/>
    <property type="molecule type" value="Genomic_DNA"/>
</dbReference>
<dbReference type="Proteomes" id="UP001152320">
    <property type="component" value="Chromosome 4"/>
</dbReference>
<feature type="transmembrane region" description="Helical" evidence="9">
    <location>
        <begin position="249"/>
        <end position="276"/>
    </location>
</feature>
<evidence type="ECO:0000313" key="12">
    <source>
        <dbReference type="Proteomes" id="UP001152320"/>
    </source>
</evidence>
<keyword evidence="6 8" id="KW-0675">Receptor</keyword>
<dbReference type="SUPFAM" id="SSF81321">
    <property type="entry name" value="Family A G protein-coupled receptor-like"/>
    <property type="match status" value="1"/>
</dbReference>
<evidence type="ECO:0000256" key="8">
    <source>
        <dbReference type="RuleBase" id="RU000688"/>
    </source>
</evidence>
<evidence type="ECO:0000256" key="1">
    <source>
        <dbReference type="ARBA" id="ARBA00004141"/>
    </source>
</evidence>
<feature type="domain" description="G-protein coupled receptors family 1 profile" evidence="10">
    <location>
        <begin position="45"/>
        <end position="304"/>
    </location>
</feature>
<evidence type="ECO:0000256" key="2">
    <source>
        <dbReference type="ARBA" id="ARBA00022692"/>
    </source>
</evidence>
<dbReference type="CDD" id="cd00637">
    <property type="entry name" value="7tm_classA_rhodopsin-like"/>
    <property type="match status" value="1"/>
</dbReference>
<gene>
    <name evidence="11" type="ORF">HOLleu_10077</name>
</gene>
<organism evidence="11 12">
    <name type="scientific">Holothuria leucospilota</name>
    <name type="common">Black long sea cucumber</name>
    <name type="synonym">Mertensiothuria leucospilota</name>
    <dbReference type="NCBI Taxonomy" id="206669"/>
    <lineage>
        <taxon>Eukaryota</taxon>
        <taxon>Metazoa</taxon>
        <taxon>Echinodermata</taxon>
        <taxon>Eleutherozoa</taxon>
        <taxon>Echinozoa</taxon>
        <taxon>Holothuroidea</taxon>
        <taxon>Aspidochirotacea</taxon>
        <taxon>Aspidochirotida</taxon>
        <taxon>Holothuriidae</taxon>
        <taxon>Holothuria</taxon>
    </lineage>
</organism>
<evidence type="ECO:0000256" key="6">
    <source>
        <dbReference type="ARBA" id="ARBA00023170"/>
    </source>
</evidence>
<dbReference type="PROSITE" id="PS00237">
    <property type="entry name" value="G_PROTEIN_RECEP_F1_1"/>
    <property type="match status" value="1"/>
</dbReference>
<evidence type="ECO:0000256" key="7">
    <source>
        <dbReference type="ARBA" id="ARBA00023224"/>
    </source>
</evidence>
<reference evidence="11" key="1">
    <citation type="submission" date="2021-10" db="EMBL/GenBank/DDBJ databases">
        <title>Tropical sea cucumber genome reveals ecological adaptation and Cuvierian tubules defense mechanism.</title>
        <authorList>
            <person name="Chen T."/>
        </authorList>
    </citation>
    <scope>NUCLEOTIDE SEQUENCE</scope>
    <source>
        <strain evidence="11">Nanhai2018</strain>
        <tissue evidence="11">Muscle</tissue>
    </source>
</reference>
<keyword evidence="5 9" id="KW-0472">Membrane</keyword>
<feature type="transmembrane region" description="Helical" evidence="9">
    <location>
        <begin position="29"/>
        <end position="54"/>
    </location>
</feature>
<dbReference type="PANTHER" id="PTHR24243:SF208">
    <property type="entry name" value="PYROKININ-1 RECEPTOR"/>
    <property type="match status" value="1"/>
</dbReference>
<evidence type="ECO:0000256" key="4">
    <source>
        <dbReference type="ARBA" id="ARBA00023040"/>
    </source>
</evidence>
<protein>
    <submittedName>
        <fullName evidence="11">Sphingosine 1-phosphate receptor 1</fullName>
    </submittedName>
</protein>
<dbReference type="PRINTS" id="PR00237">
    <property type="entry name" value="GPCRRHODOPSN"/>
</dbReference>
<evidence type="ECO:0000313" key="11">
    <source>
        <dbReference type="EMBL" id="KAJ8043116.1"/>
    </source>
</evidence>
<keyword evidence="12" id="KW-1185">Reference proteome</keyword>
<accession>A0A9Q1CDT6</accession>
<dbReference type="PROSITE" id="PS50262">
    <property type="entry name" value="G_PROTEIN_RECEP_F1_2"/>
    <property type="match status" value="1"/>
</dbReference>
<dbReference type="OrthoDB" id="5981855at2759"/>
<evidence type="ECO:0000259" key="10">
    <source>
        <dbReference type="PROSITE" id="PS50262"/>
    </source>
</evidence>
<feature type="transmembrane region" description="Helical" evidence="9">
    <location>
        <begin position="204"/>
        <end position="228"/>
    </location>
</feature>
<dbReference type="Gene3D" id="1.20.1070.10">
    <property type="entry name" value="Rhodopsin 7-helix transmembrane proteins"/>
    <property type="match status" value="1"/>
</dbReference>
<keyword evidence="4 8" id="KW-0297">G-protein coupled receptor</keyword>
<keyword evidence="2 8" id="KW-0812">Transmembrane</keyword>
<comment type="subcellular location">
    <subcellularLocation>
        <location evidence="1">Membrane</location>
        <topology evidence="1">Multi-pass membrane protein</topology>
    </subcellularLocation>
</comment>
<feature type="transmembrane region" description="Helical" evidence="9">
    <location>
        <begin position="66"/>
        <end position="90"/>
    </location>
</feature>
<name>A0A9Q1CDT6_HOLLE</name>
<proteinExistence type="inferred from homology"/>